<dbReference type="InterPro" id="IPR036640">
    <property type="entry name" value="ABC1_TM_sf"/>
</dbReference>
<dbReference type="InterPro" id="IPR011527">
    <property type="entry name" value="ABC1_TM_dom"/>
</dbReference>
<dbReference type="PROSITE" id="PS00211">
    <property type="entry name" value="ABC_TRANSPORTER_1"/>
    <property type="match status" value="1"/>
</dbReference>
<evidence type="ECO:0000256" key="3">
    <source>
        <dbReference type="ARBA" id="ARBA00022475"/>
    </source>
</evidence>
<keyword evidence="4 9" id="KW-0812">Transmembrane</keyword>
<evidence type="ECO:0000256" key="2">
    <source>
        <dbReference type="ARBA" id="ARBA00022448"/>
    </source>
</evidence>
<accession>A0A371JK10</accession>
<dbReference type="PROSITE" id="PS50893">
    <property type="entry name" value="ABC_TRANSPORTER_2"/>
    <property type="match status" value="1"/>
</dbReference>
<evidence type="ECO:0000313" key="12">
    <source>
        <dbReference type="EMBL" id="RDY33050.1"/>
    </source>
</evidence>
<dbReference type="InterPro" id="IPR039421">
    <property type="entry name" value="Type_1_exporter"/>
</dbReference>
<keyword evidence="7 9" id="KW-1133">Transmembrane helix</keyword>
<gene>
    <name evidence="12" type="ORF">CG710_000525</name>
</gene>
<evidence type="ECO:0000256" key="8">
    <source>
        <dbReference type="ARBA" id="ARBA00023136"/>
    </source>
</evidence>
<keyword evidence="13" id="KW-1185">Reference proteome</keyword>
<keyword evidence="2" id="KW-0813">Transport</keyword>
<keyword evidence="6 12" id="KW-0067">ATP-binding</keyword>
<evidence type="ECO:0000259" key="11">
    <source>
        <dbReference type="PROSITE" id="PS50929"/>
    </source>
</evidence>
<evidence type="ECO:0000256" key="6">
    <source>
        <dbReference type="ARBA" id="ARBA00022840"/>
    </source>
</evidence>
<evidence type="ECO:0000259" key="10">
    <source>
        <dbReference type="PROSITE" id="PS50893"/>
    </source>
</evidence>
<dbReference type="EMBL" id="NOKA02000001">
    <property type="protein sequence ID" value="RDY33050.1"/>
    <property type="molecule type" value="Genomic_DNA"/>
</dbReference>
<dbReference type="InterPro" id="IPR017871">
    <property type="entry name" value="ABC_transporter-like_CS"/>
</dbReference>
<evidence type="ECO:0000256" key="9">
    <source>
        <dbReference type="SAM" id="Phobius"/>
    </source>
</evidence>
<dbReference type="Gene3D" id="3.40.50.300">
    <property type="entry name" value="P-loop containing nucleotide triphosphate hydrolases"/>
    <property type="match status" value="1"/>
</dbReference>
<evidence type="ECO:0000256" key="4">
    <source>
        <dbReference type="ARBA" id="ARBA00022692"/>
    </source>
</evidence>
<comment type="caution">
    <text evidence="12">The sequence shown here is derived from an EMBL/GenBank/DDBJ whole genome shotgun (WGS) entry which is preliminary data.</text>
</comment>
<keyword evidence="3" id="KW-1003">Cell membrane</keyword>
<dbReference type="PANTHER" id="PTHR43394:SF1">
    <property type="entry name" value="ATP-BINDING CASSETTE SUB-FAMILY B MEMBER 10, MITOCHONDRIAL"/>
    <property type="match status" value="1"/>
</dbReference>
<dbReference type="AlphaFoldDB" id="A0A371JK10"/>
<protein>
    <submittedName>
        <fullName evidence="12">ABC transporter ATP-binding protein</fullName>
    </submittedName>
</protein>
<evidence type="ECO:0000256" key="5">
    <source>
        <dbReference type="ARBA" id="ARBA00022741"/>
    </source>
</evidence>
<feature type="domain" description="ABC transporter" evidence="10">
    <location>
        <begin position="344"/>
        <end position="577"/>
    </location>
</feature>
<feature type="transmembrane region" description="Helical" evidence="9">
    <location>
        <begin position="166"/>
        <end position="185"/>
    </location>
</feature>
<feature type="transmembrane region" description="Helical" evidence="9">
    <location>
        <begin position="144"/>
        <end position="160"/>
    </location>
</feature>
<dbReference type="Pfam" id="PF00664">
    <property type="entry name" value="ABC_membrane"/>
    <property type="match status" value="1"/>
</dbReference>
<dbReference type="FunFam" id="3.40.50.300:FF:000221">
    <property type="entry name" value="Multidrug ABC transporter ATP-binding protein"/>
    <property type="match status" value="1"/>
</dbReference>
<evidence type="ECO:0000256" key="7">
    <source>
        <dbReference type="ARBA" id="ARBA00022989"/>
    </source>
</evidence>
<proteinExistence type="predicted"/>
<comment type="subcellular location">
    <subcellularLocation>
        <location evidence="1">Cell membrane</location>
        <topology evidence="1">Multi-pass membrane protein</topology>
    </subcellularLocation>
</comment>
<feature type="transmembrane region" description="Helical" evidence="9">
    <location>
        <begin position="28"/>
        <end position="52"/>
    </location>
</feature>
<dbReference type="OrthoDB" id="9762778at2"/>
<dbReference type="GO" id="GO:0005886">
    <property type="term" value="C:plasma membrane"/>
    <property type="evidence" value="ECO:0007669"/>
    <property type="project" value="UniProtKB-SubCell"/>
</dbReference>
<dbReference type="Proteomes" id="UP000216411">
    <property type="component" value="Unassembled WGS sequence"/>
</dbReference>
<dbReference type="SUPFAM" id="SSF90123">
    <property type="entry name" value="ABC transporter transmembrane region"/>
    <property type="match status" value="1"/>
</dbReference>
<dbReference type="Pfam" id="PF00005">
    <property type="entry name" value="ABC_tran"/>
    <property type="match status" value="1"/>
</dbReference>
<dbReference type="GO" id="GO:0005524">
    <property type="term" value="F:ATP binding"/>
    <property type="evidence" value="ECO:0007669"/>
    <property type="project" value="UniProtKB-KW"/>
</dbReference>
<organism evidence="12 13">
    <name type="scientific">Lachnotalea glycerini</name>
    <dbReference type="NCBI Taxonomy" id="1763509"/>
    <lineage>
        <taxon>Bacteria</taxon>
        <taxon>Bacillati</taxon>
        <taxon>Bacillota</taxon>
        <taxon>Clostridia</taxon>
        <taxon>Lachnospirales</taxon>
        <taxon>Lachnospiraceae</taxon>
        <taxon>Lachnotalea</taxon>
    </lineage>
</organism>
<keyword evidence="8 9" id="KW-0472">Membrane</keyword>
<dbReference type="InterPro" id="IPR003593">
    <property type="entry name" value="AAA+_ATPase"/>
</dbReference>
<name>A0A371JK10_9FIRM</name>
<dbReference type="GO" id="GO:0015421">
    <property type="term" value="F:ABC-type oligopeptide transporter activity"/>
    <property type="evidence" value="ECO:0007669"/>
    <property type="project" value="TreeGrafter"/>
</dbReference>
<dbReference type="SUPFAM" id="SSF52540">
    <property type="entry name" value="P-loop containing nucleoside triphosphate hydrolases"/>
    <property type="match status" value="1"/>
</dbReference>
<sequence length="593" mass="66309">MKEKRENPMKGILGFAGDKKKELMSARILSFLSVLAGFIPYICIAILLNGILEKRMEHGRVILLLAAAWSGYLIKTLLFSKATMMSHRAAYQIMKNIRMRLMDKLAKMPMGEIQKKTAGEIKHLIIDDVEQLEYPLAHAIPEQMGYTLLPVLVIVFLITIDFRLALASLASSVLGTLAYSGIMLGHGEMMKRYMEANATMNGTIVEYINGMEVIKAFNQGDSSFKKFHTAVVNVKDMTLKWYRRCWPYMSLGQAIMPSCIAFVLPVGILLLRNSSVTQGELITSIVLALGIVGALQKRMEFREHEAVFYELQPKIAAALEEVELETTRETTGDFIKEAVKVYDIEFKKVSFAYDKQEVLHDISLKIPQGTSTALIGPSGSGKSTLAKLLNRFWDVTEGEIRIGGRNLKSFSMKELTDMVSYVSQDTFLFGRSIMDNIRIGKPDATDQEVMRAARLAQCEEFIQRFPDGYRTNAADAGKRLSGGERQRIVLARAILKDAPIVILDEATAFVDPENEDKIQDAIVVVTKNKTLITIAHRLSTVMFLDQLILLEKGNIAARGSHEELLDTSDTYRRMWEAHLTSTAWSLGGGAQND</sequence>
<dbReference type="SMART" id="SM00382">
    <property type="entry name" value="AAA"/>
    <property type="match status" value="1"/>
</dbReference>
<dbReference type="CDD" id="cd07346">
    <property type="entry name" value="ABC_6TM_exporters"/>
    <property type="match status" value="1"/>
</dbReference>
<dbReference type="Gene3D" id="1.20.1560.10">
    <property type="entry name" value="ABC transporter type 1, transmembrane domain"/>
    <property type="match status" value="1"/>
</dbReference>
<dbReference type="GO" id="GO:0016887">
    <property type="term" value="F:ATP hydrolysis activity"/>
    <property type="evidence" value="ECO:0007669"/>
    <property type="project" value="InterPro"/>
</dbReference>
<dbReference type="PANTHER" id="PTHR43394">
    <property type="entry name" value="ATP-DEPENDENT PERMEASE MDL1, MITOCHONDRIAL"/>
    <property type="match status" value="1"/>
</dbReference>
<feature type="transmembrane region" description="Helical" evidence="9">
    <location>
        <begin position="276"/>
        <end position="295"/>
    </location>
</feature>
<dbReference type="InterPro" id="IPR003439">
    <property type="entry name" value="ABC_transporter-like_ATP-bd"/>
</dbReference>
<evidence type="ECO:0000256" key="1">
    <source>
        <dbReference type="ARBA" id="ARBA00004651"/>
    </source>
</evidence>
<feature type="domain" description="ABC transmembrane type-1" evidence="11">
    <location>
        <begin position="28"/>
        <end position="296"/>
    </location>
</feature>
<keyword evidence="5" id="KW-0547">Nucleotide-binding</keyword>
<feature type="transmembrane region" description="Helical" evidence="9">
    <location>
        <begin position="58"/>
        <end position="78"/>
    </location>
</feature>
<evidence type="ECO:0000313" key="13">
    <source>
        <dbReference type="Proteomes" id="UP000216411"/>
    </source>
</evidence>
<dbReference type="InterPro" id="IPR027417">
    <property type="entry name" value="P-loop_NTPase"/>
</dbReference>
<dbReference type="RefSeq" id="WP_094378815.1">
    <property type="nucleotide sequence ID" value="NZ_NOKA02000001.1"/>
</dbReference>
<dbReference type="PROSITE" id="PS50929">
    <property type="entry name" value="ABC_TM1F"/>
    <property type="match status" value="1"/>
</dbReference>
<reference evidence="12 13" key="1">
    <citation type="journal article" date="2017" name="Genome Announc.">
        <title>Draft Genome Sequence of a Sporulating and Motile Strain of Lachnotalea glycerini Isolated from Water in Quebec City, Canada.</title>
        <authorList>
            <person name="Maheux A.F."/>
            <person name="Boudreau D.K."/>
            <person name="Berube E."/>
            <person name="Boissinot M."/>
            <person name="Raymond F."/>
            <person name="Brodeur S."/>
            <person name="Corbeil J."/>
            <person name="Isabel S."/>
            <person name="Omar R.F."/>
            <person name="Bergeron M.G."/>
        </authorList>
    </citation>
    <scope>NUCLEOTIDE SEQUENCE [LARGE SCALE GENOMIC DNA]</scope>
    <source>
        <strain evidence="12 13">CCRI-19302</strain>
    </source>
</reference>
<feature type="transmembrane region" description="Helical" evidence="9">
    <location>
        <begin position="245"/>
        <end position="270"/>
    </location>
</feature>